<feature type="chain" id="PRO_5046759945" description="YaiO family outer membrane beta-barrel protein" evidence="1">
    <location>
        <begin position="23"/>
        <end position="311"/>
    </location>
</feature>
<reference evidence="2 3" key="1">
    <citation type="submission" date="2018-10" db="EMBL/GenBank/DDBJ databases">
        <title>Draft genome of Fastidiocella sp. strain 375T, a bacterium isolated from a karstic cave dripping water.</title>
        <authorList>
            <person name="Coelho C."/>
            <person name="Verissimo A."/>
            <person name="Tiago I."/>
        </authorList>
    </citation>
    <scope>NUCLEOTIDE SEQUENCE [LARGE SCALE GENOMIC DNA]</scope>
    <source>
        <strain evidence="2 3">CAVE-375</strain>
    </source>
</reference>
<name>A0ABY0FHJ5_9NEIS</name>
<evidence type="ECO:0000256" key="1">
    <source>
        <dbReference type="SAM" id="SignalP"/>
    </source>
</evidence>
<feature type="signal peptide" evidence="1">
    <location>
        <begin position="1"/>
        <end position="22"/>
    </location>
</feature>
<proteinExistence type="predicted"/>
<comment type="caution">
    <text evidence="2">The sequence shown here is derived from an EMBL/GenBank/DDBJ whole genome shotgun (WGS) entry which is preliminary data.</text>
</comment>
<dbReference type="RefSeq" id="WP_129212510.1">
    <property type="nucleotide sequence ID" value="NZ_REGR01000004.1"/>
</dbReference>
<evidence type="ECO:0008006" key="4">
    <source>
        <dbReference type="Google" id="ProtNLM"/>
    </source>
</evidence>
<dbReference type="EMBL" id="REGR01000004">
    <property type="protein sequence ID" value="RXZ44293.1"/>
    <property type="molecule type" value="Genomic_DNA"/>
</dbReference>
<keyword evidence="1" id="KW-0732">Signal</keyword>
<evidence type="ECO:0000313" key="2">
    <source>
        <dbReference type="EMBL" id="RXZ44293.1"/>
    </source>
</evidence>
<organism evidence="2 3">
    <name type="scientific">Crenobacter cavernae</name>
    <dbReference type="NCBI Taxonomy" id="2290923"/>
    <lineage>
        <taxon>Bacteria</taxon>
        <taxon>Pseudomonadati</taxon>
        <taxon>Pseudomonadota</taxon>
        <taxon>Betaproteobacteria</taxon>
        <taxon>Neisseriales</taxon>
        <taxon>Neisseriaceae</taxon>
        <taxon>Crenobacter</taxon>
    </lineage>
</organism>
<gene>
    <name evidence="2" type="ORF">EBB06_07085</name>
</gene>
<keyword evidence="3" id="KW-1185">Reference proteome</keyword>
<evidence type="ECO:0000313" key="3">
    <source>
        <dbReference type="Proteomes" id="UP000290682"/>
    </source>
</evidence>
<dbReference type="Proteomes" id="UP000290682">
    <property type="component" value="Unassembled WGS sequence"/>
</dbReference>
<protein>
    <recommendedName>
        <fullName evidence="4">YaiO family outer membrane beta-barrel protein</fullName>
    </recommendedName>
</protein>
<accession>A0ABY0FHJ5</accession>
<sequence>MRKATRWLAAALLAFIQVPAQANENPLDRAAGAGFLYTHDSDGFTARRLSLDVMPDYASADAFYGVRLADYRYSRGDWSRHGEKLSVLARHIDPATGNGWQLDAGVFGQGGHTLLTLDGSYHLPLAGKTALEVFINRDWVETPSALDAGVAFTFVGASLDQAFGERWTGVGLLGQQYFSDGNRRDHGRLKLIYQPWLDTGLTVQARYRAYHSSDDDVAGAYFNPKQYEETMLAVGWRKRFENWTGSLTAGVGREKIDDAPGQTTRLFEAAVQSPVRAARFVRLRGGYNQSASFQGPSYRYRYLQGEWLMRF</sequence>